<organism evidence="2">
    <name type="scientific">marine metagenome</name>
    <dbReference type="NCBI Taxonomy" id="408172"/>
    <lineage>
        <taxon>unclassified sequences</taxon>
        <taxon>metagenomes</taxon>
        <taxon>ecological metagenomes</taxon>
    </lineage>
</organism>
<feature type="non-terminal residue" evidence="2">
    <location>
        <position position="215"/>
    </location>
</feature>
<dbReference type="EMBL" id="UINC01035792">
    <property type="protein sequence ID" value="SVB28769.1"/>
    <property type="molecule type" value="Genomic_DNA"/>
</dbReference>
<name>A0A382CSA1_9ZZZZ</name>
<evidence type="ECO:0000256" key="1">
    <source>
        <dbReference type="SAM" id="Phobius"/>
    </source>
</evidence>
<feature type="transmembrane region" description="Helical" evidence="1">
    <location>
        <begin position="12"/>
        <end position="32"/>
    </location>
</feature>
<accession>A0A382CSA1</accession>
<keyword evidence="1" id="KW-0812">Transmembrane</keyword>
<proteinExistence type="predicted"/>
<reference evidence="2" key="1">
    <citation type="submission" date="2018-05" db="EMBL/GenBank/DDBJ databases">
        <authorList>
            <person name="Lanie J.A."/>
            <person name="Ng W.-L."/>
            <person name="Kazmierczak K.M."/>
            <person name="Andrzejewski T.M."/>
            <person name="Davidsen T.M."/>
            <person name="Wayne K.J."/>
            <person name="Tettelin H."/>
            <person name="Glass J.I."/>
            <person name="Rusch D."/>
            <person name="Podicherti R."/>
            <person name="Tsui H.-C.T."/>
            <person name="Winkler M.E."/>
        </authorList>
    </citation>
    <scope>NUCLEOTIDE SEQUENCE</scope>
</reference>
<protein>
    <submittedName>
        <fullName evidence="2">Uncharacterized protein</fullName>
    </submittedName>
</protein>
<keyword evidence="1" id="KW-0472">Membrane</keyword>
<evidence type="ECO:0000313" key="2">
    <source>
        <dbReference type="EMBL" id="SVB28769.1"/>
    </source>
</evidence>
<dbReference type="AlphaFoldDB" id="A0A382CSA1"/>
<keyword evidence="1" id="KW-1133">Transmembrane helix</keyword>
<sequence length="215" mass="25394">MNNYKITKLLQVLLIFSVYILFTGNIYANSYFTIKNVEIELEFDNDKDIRNLAIQKAQVQALEDLSKKLLSPNDLKVFLTEKKDDEYSYLVESIEFVDETITEEYYKGIFNINFSPYKIREYYSSRSWIFSEIKSKEIKVFTILDKQDSFFILNNIWNTKWIESAIEDETLKLSIQTFNYDQYKDISLNSFLGGDFNHPSLLGDSSNIVFIWCEP</sequence>
<gene>
    <name evidence="2" type="ORF">METZ01_LOCUS181623</name>
</gene>